<dbReference type="Proteomes" id="UP000037460">
    <property type="component" value="Unassembled WGS sequence"/>
</dbReference>
<feature type="domain" description="SUEL-type lectin" evidence="4">
    <location>
        <begin position="852"/>
        <end position="955"/>
    </location>
</feature>
<dbReference type="InterPro" id="IPR008928">
    <property type="entry name" value="6-hairpin_glycosidase_sf"/>
</dbReference>
<accession>A0A0M0K843</accession>
<dbReference type="AlphaFoldDB" id="A0A0M0K843"/>
<dbReference type="PANTHER" id="PTHR33307">
    <property type="entry name" value="ALPHA-RHAMNOSIDASE (EUROFUNG)"/>
    <property type="match status" value="1"/>
</dbReference>
<proteinExistence type="predicted"/>
<dbReference type="Gene3D" id="1.50.10.10">
    <property type="match status" value="1"/>
</dbReference>
<dbReference type="Gene3D" id="2.60.120.260">
    <property type="entry name" value="Galactose-binding domain-like"/>
    <property type="match status" value="2"/>
</dbReference>
<dbReference type="InterPro" id="IPR016007">
    <property type="entry name" value="Alpha_rhamnosid"/>
</dbReference>
<dbReference type="PROSITE" id="PS50228">
    <property type="entry name" value="SUEL_LECTIN"/>
    <property type="match status" value="1"/>
</dbReference>
<feature type="signal peptide" evidence="3">
    <location>
        <begin position="1"/>
        <end position="20"/>
    </location>
</feature>
<dbReference type="Pfam" id="PF17389">
    <property type="entry name" value="Bac_rhamnosid6H"/>
    <property type="match status" value="1"/>
</dbReference>
<name>A0A0M0K843_9EUKA</name>
<dbReference type="InterPro" id="IPR013737">
    <property type="entry name" value="Bac_rhamnosid_N"/>
</dbReference>
<dbReference type="EC" id="3.2.1.40" evidence="2"/>
<comment type="caution">
    <text evidence="5">The sequence shown here is derived from an EMBL/GenBank/DDBJ whole genome shotgun (WGS) entry which is preliminary data.</text>
</comment>
<comment type="catalytic activity">
    <reaction evidence="1">
        <text>Hydrolysis of terminal non-reducing alpha-L-rhamnose residues in alpha-L-rhamnosides.</text>
        <dbReference type="EC" id="3.2.1.40"/>
    </reaction>
</comment>
<organism evidence="5 6">
    <name type="scientific">Chrysochromulina tobinii</name>
    <dbReference type="NCBI Taxonomy" id="1460289"/>
    <lineage>
        <taxon>Eukaryota</taxon>
        <taxon>Haptista</taxon>
        <taxon>Haptophyta</taxon>
        <taxon>Prymnesiophyceae</taxon>
        <taxon>Prymnesiales</taxon>
        <taxon>Chrysochromulinaceae</taxon>
        <taxon>Chrysochromulina</taxon>
    </lineage>
</organism>
<dbReference type="PANTHER" id="PTHR33307:SF6">
    <property type="entry name" value="ALPHA-RHAMNOSIDASE (EUROFUNG)-RELATED"/>
    <property type="match status" value="1"/>
</dbReference>
<dbReference type="CDD" id="cd22842">
    <property type="entry name" value="Gal_Rha_Lectin_BGal"/>
    <property type="match status" value="1"/>
</dbReference>
<sequence length="1063" mass="112833">MTVWALMVAVAGAAPTRLRADGSDWLSFPRFALPHMARPLFTWAPGSQTAFALELSDAAGHLVWASGKQLSTEPSVRYPPSAPALQSGTYHWRVATYSDPSSEPSPFASAALHVAIPPADWSMAAWLGGDAVNVYTASFQTGPKSALASVVLYVCGLGYSSVRFNGQDLNVLTTAPWTNNAIVNGFSSLDLTPWLADGGDANHVIVSLGYGWRDTNVFAVRDDDSKDRVGAVARMLRAKVLATFNNGSTSVLTYTGDGTWQAAAGPSTADSVYNGESYDARIAAELFDSDGRAAARSSSRWVPAPRVDGPAGRMVPWSVPPVEVLATVPPVAMTTPKPGLYLFDFGVRASGVTRLKLVACPSGATLRIRHAEIMQHAGLPDLQTVDPTMIYTGNLRSAEATDVYTCAGGSATWAPALTYHGFRFAEVNVSGAAGVILTMDSVEMVHFASAVPQRTQVNFTSATLNKLQAMAVGAQRSNLMTIPTDCDQRDERLGWLGDANLSGESMALNFDMSAFFSWFLLYGIATEVGHGVNGSLPDVVPFLRYGGRPADVSWSAAMITLLHVGWKQYGDLRTYRSMGDEVAAQLANVAVQAAAGLGKMHTPYGDWCPPPEKMGGGQGPKPSEPLTSAFSYVTMVKHASELADASGDAAAAKTLDDLAAKLTDEYNAAFYHKESGSYDTGTQTALALGLAMGAAPDTKATQKLLLDKLDAKGTHFDTGIIGLSQLFPVLGAAGAHDTALAVLAQTDYPSLGFEFANELEKTTTNLWELPDAPAEGTGMNSRNHHMYSSYSSYLVQSVAGVRQVAGSHGYKHLELRAASARALHGASATLDLPSGELSFRWSRSGGRQHDKVSEGDSAEFDCGPRGGVIEAVEFASFGTPAVRRRSAVGGISEMSEIPPLEAHPLCHAPRSAEVLTSACVGRQRCSMLATREALGLDASKFGTELLANCSAAAKRRGGRLAEWSDPLRFWATVRCSVAAESLDVSTTIPLGVSATLVLPLRDMRNPVVVDATSQPTIFPQRTFPSFVNDALVLLDDQELGRALALELKSGEYTLVLQDGAVEV</sequence>
<dbReference type="Pfam" id="PF08531">
    <property type="entry name" value="Bac_rhamnosid_N"/>
    <property type="match status" value="1"/>
</dbReference>
<dbReference type="InterPro" id="IPR008902">
    <property type="entry name" value="Rhamnosid_concanavalin"/>
</dbReference>
<evidence type="ECO:0000313" key="6">
    <source>
        <dbReference type="Proteomes" id="UP000037460"/>
    </source>
</evidence>
<protein>
    <recommendedName>
        <fullName evidence="2">alpha-L-rhamnosidase</fullName>
        <ecNumber evidence="2">3.2.1.40</ecNumber>
    </recommendedName>
</protein>
<evidence type="ECO:0000256" key="3">
    <source>
        <dbReference type="SAM" id="SignalP"/>
    </source>
</evidence>
<feature type="chain" id="PRO_5005602463" description="alpha-L-rhamnosidase" evidence="3">
    <location>
        <begin position="21"/>
        <end position="1063"/>
    </location>
</feature>
<evidence type="ECO:0000259" key="4">
    <source>
        <dbReference type="PROSITE" id="PS50228"/>
    </source>
</evidence>
<dbReference type="OrthoDB" id="426354at2759"/>
<evidence type="ECO:0000313" key="5">
    <source>
        <dbReference type="EMBL" id="KOO35026.1"/>
    </source>
</evidence>
<keyword evidence="3" id="KW-0732">Signal</keyword>
<evidence type="ECO:0000256" key="1">
    <source>
        <dbReference type="ARBA" id="ARBA00001445"/>
    </source>
</evidence>
<keyword evidence="6" id="KW-1185">Reference proteome</keyword>
<dbReference type="GO" id="GO:0030596">
    <property type="term" value="F:alpha-L-rhamnosidase activity"/>
    <property type="evidence" value="ECO:0007669"/>
    <property type="project" value="UniProtKB-EC"/>
</dbReference>
<dbReference type="InterPro" id="IPR000922">
    <property type="entry name" value="Lectin_gal-bd_dom"/>
</dbReference>
<dbReference type="InterPro" id="IPR012341">
    <property type="entry name" value="6hp_glycosidase-like_sf"/>
</dbReference>
<dbReference type="EMBL" id="JWZX01001010">
    <property type="protein sequence ID" value="KOO35026.1"/>
    <property type="molecule type" value="Genomic_DNA"/>
</dbReference>
<reference evidence="6" key="1">
    <citation type="journal article" date="2015" name="PLoS Genet.">
        <title>Genome Sequence and Transcriptome Analyses of Chrysochromulina tobin: Metabolic Tools for Enhanced Algal Fitness in the Prominent Order Prymnesiales (Haptophyceae).</title>
        <authorList>
            <person name="Hovde B.T."/>
            <person name="Deodato C.R."/>
            <person name="Hunsperger H.M."/>
            <person name="Ryken S.A."/>
            <person name="Yost W."/>
            <person name="Jha R.K."/>
            <person name="Patterson J."/>
            <person name="Monnat R.J. Jr."/>
            <person name="Barlow S.B."/>
            <person name="Starkenburg S.R."/>
            <person name="Cattolico R.A."/>
        </authorList>
    </citation>
    <scope>NUCLEOTIDE SEQUENCE</scope>
    <source>
        <strain evidence="6">CCMP291</strain>
    </source>
</reference>
<evidence type="ECO:0000256" key="2">
    <source>
        <dbReference type="ARBA" id="ARBA00012652"/>
    </source>
</evidence>
<dbReference type="GO" id="GO:0005975">
    <property type="term" value="P:carbohydrate metabolic process"/>
    <property type="evidence" value="ECO:0007669"/>
    <property type="project" value="InterPro"/>
</dbReference>
<dbReference type="GO" id="GO:0030246">
    <property type="term" value="F:carbohydrate binding"/>
    <property type="evidence" value="ECO:0007669"/>
    <property type="project" value="InterPro"/>
</dbReference>
<dbReference type="InterPro" id="IPR035396">
    <property type="entry name" value="Bac_rhamnosid6H"/>
</dbReference>
<dbReference type="SUPFAM" id="SSF48208">
    <property type="entry name" value="Six-hairpin glycosidases"/>
    <property type="match status" value="1"/>
</dbReference>
<gene>
    <name evidence="5" type="ORF">Ctob_010002</name>
</gene>
<dbReference type="Pfam" id="PF05592">
    <property type="entry name" value="Bac_rhamnosid"/>
    <property type="match status" value="1"/>
</dbReference>